<reference evidence="1" key="1">
    <citation type="journal article" name="Environ. Pollut.">
        <title>Investigating the effects of municipal and hospital wastewaters on horizontal gene transfer.</title>
        <authorList>
            <person name="Hutinel M."/>
            <person name="Fick J."/>
            <person name="Larsson D.G.J."/>
            <person name="Flach C.F."/>
        </authorList>
    </citation>
    <scope>NUCLEOTIDE SEQUENCE</scope>
    <source>
        <strain evidence="1">CV601</strain>
    </source>
</reference>
<organism evidence="1">
    <name type="scientific">Escherichia coli</name>
    <dbReference type="NCBI Taxonomy" id="562"/>
    <lineage>
        <taxon>Bacteria</taxon>
        <taxon>Pseudomonadati</taxon>
        <taxon>Pseudomonadota</taxon>
        <taxon>Gammaproteobacteria</taxon>
        <taxon>Enterobacterales</taxon>
        <taxon>Enterobacteriaceae</taxon>
        <taxon>Escherichia</taxon>
    </lineage>
</organism>
<protein>
    <submittedName>
        <fullName evidence="1">Type-2 restriction enzyme BsuMI component YdjA</fullName>
        <ecNumber evidence="1">3.1.21.4</ecNumber>
    </submittedName>
</protein>
<geneLocation type="plasmid" evidence="1">
    <name>pTE_T100_3</name>
</geneLocation>
<keyword evidence="1" id="KW-0378">Hydrolase</keyword>
<proteinExistence type="predicted"/>
<accession>A0A899NFC9</accession>
<gene>
    <name evidence="1" type="primary">ydjA</name>
    <name evidence="1" type="ORF">LDMDHDEC_00473</name>
</gene>
<dbReference type="Pfam" id="PF09563">
    <property type="entry name" value="RE_LlaJI"/>
    <property type="match status" value="1"/>
</dbReference>
<dbReference type="GO" id="GO:0009036">
    <property type="term" value="F:type II site-specific deoxyribonuclease activity"/>
    <property type="evidence" value="ECO:0007669"/>
    <property type="project" value="UniProtKB-EC"/>
</dbReference>
<keyword evidence="1" id="KW-0614">Plasmid</keyword>
<dbReference type="EMBL" id="MW574942">
    <property type="protein sequence ID" value="QSM61649.1"/>
    <property type="molecule type" value="Genomic_DNA"/>
</dbReference>
<evidence type="ECO:0000313" key="1">
    <source>
        <dbReference type="EMBL" id="QSM61649.1"/>
    </source>
</evidence>
<sequence length="432" mass="51424">MIYLQEGSTFTKDRWVEILQITSDEISSLMLSGIFKTVFVNNSFQLQLLFVGEMLFKNDYAISFPKCVSKKNFTYTKIKLIRYILKQYFNSKKKQDAVFKDENENIFFNDNFASKEYEIYIALRNYFQNKGNYKKKEIITSSKKVKSIEWKKTIKNSIAYIDQDNVIYPSPQSKSIIDYENDVTEIFKCIITYLADKYELDSIKHYINMNCESRLSIDELIKNKIRYCNRIKNELSHTYNSEDIFILNLILDYLELNYSYSGKNEIKLFGTTSFHVIWEFICSTFFKNEYSQVIDNFAHPKWYIENTYFEKNKFIPDILLHSNENLFILDAKYYYPIPDKVCGASDIAKQFIYAQVSPYKKIMNFFIFPFDDEKLIECSGYVSVFKDKNELPHFQAQRIHSIKLSLFLVIEKIINKEHESWDKHNLSQLVVQ</sequence>
<name>A0A899NFC9_ECOLX</name>
<dbReference type="EC" id="3.1.21.4" evidence="1"/>
<dbReference type="InterPro" id="IPR018579">
    <property type="entry name" value="Restrct_endonuc_II_LlaJI"/>
</dbReference>
<dbReference type="RefSeq" id="WP_209279648.1">
    <property type="nucleotide sequence ID" value="NZ_MW574942.1"/>
</dbReference>
<dbReference type="AlphaFoldDB" id="A0A899NFC9"/>